<feature type="domain" description="STAS" evidence="1">
    <location>
        <begin position="3"/>
        <end position="110"/>
    </location>
</feature>
<gene>
    <name evidence="2" type="ORF">UFOPK1722_00920</name>
</gene>
<dbReference type="AlphaFoldDB" id="A0A6J6EU12"/>
<dbReference type="Gene3D" id="3.30.750.24">
    <property type="entry name" value="STAS domain"/>
    <property type="match status" value="1"/>
</dbReference>
<dbReference type="EMBL" id="CAEZTS010000070">
    <property type="protein sequence ID" value="CAB4579447.1"/>
    <property type="molecule type" value="Genomic_DNA"/>
</dbReference>
<dbReference type="CDD" id="cd07043">
    <property type="entry name" value="STAS_anti-anti-sigma_factors"/>
    <property type="match status" value="1"/>
</dbReference>
<evidence type="ECO:0000259" key="1">
    <source>
        <dbReference type="PROSITE" id="PS50801"/>
    </source>
</evidence>
<dbReference type="InterPro" id="IPR002645">
    <property type="entry name" value="STAS_dom"/>
</dbReference>
<dbReference type="PROSITE" id="PS50801">
    <property type="entry name" value="STAS"/>
    <property type="match status" value="1"/>
</dbReference>
<dbReference type="InterPro" id="IPR036513">
    <property type="entry name" value="STAS_dom_sf"/>
</dbReference>
<sequence length="110" mass="11542">MSLRVSTQEIGRHLVLAFDGALDLSSLPRFSDALTKHLRPSMSAVLDLDGITVLDDAAVGILLGVAARRRDAGDPLAVVCTNPDIIDRLRRMGVGAGVPIVSSVLDIASP</sequence>
<organism evidence="2">
    <name type="scientific">freshwater metagenome</name>
    <dbReference type="NCBI Taxonomy" id="449393"/>
    <lineage>
        <taxon>unclassified sequences</taxon>
        <taxon>metagenomes</taxon>
        <taxon>ecological metagenomes</taxon>
    </lineage>
</organism>
<accession>A0A6J6EU12</accession>
<dbReference type="Pfam" id="PF01740">
    <property type="entry name" value="STAS"/>
    <property type="match status" value="1"/>
</dbReference>
<dbReference type="SUPFAM" id="SSF52091">
    <property type="entry name" value="SpoIIaa-like"/>
    <property type="match status" value="1"/>
</dbReference>
<name>A0A6J6EU12_9ZZZZ</name>
<evidence type="ECO:0000313" key="2">
    <source>
        <dbReference type="EMBL" id="CAB4579447.1"/>
    </source>
</evidence>
<proteinExistence type="predicted"/>
<reference evidence="2" key="1">
    <citation type="submission" date="2020-05" db="EMBL/GenBank/DDBJ databases">
        <authorList>
            <person name="Chiriac C."/>
            <person name="Salcher M."/>
            <person name="Ghai R."/>
            <person name="Kavagutti S V."/>
        </authorList>
    </citation>
    <scope>NUCLEOTIDE SEQUENCE</scope>
</reference>
<protein>
    <submittedName>
        <fullName evidence="2">Unannotated protein</fullName>
    </submittedName>
</protein>